<dbReference type="GO" id="GO:0000155">
    <property type="term" value="F:phosphorelay sensor kinase activity"/>
    <property type="evidence" value="ECO:0007669"/>
    <property type="project" value="InterPro"/>
</dbReference>
<evidence type="ECO:0000313" key="13">
    <source>
        <dbReference type="Proteomes" id="UP000266895"/>
    </source>
</evidence>
<keyword evidence="10" id="KW-0472">Membrane</keyword>
<protein>
    <recommendedName>
        <fullName evidence="2">histidine kinase</fullName>
        <ecNumber evidence="2">2.7.13.3</ecNumber>
    </recommendedName>
</protein>
<keyword evidence="3" id="KW-0597">Phosphoprotein</keyword>
<feature type="transmembrane region" description="Helical" evidence="10">
    <location>
        <begin position="60"/>
        <end position="80"/>
    </location>
</feature>
<dbReference type="RefSeq" id="WP_126382674.1">
    <property type="nucleotide sequence ID" value="NZ_LR134350.1"/>
</dbReference>
<dbReference type="OrthoDB" id="3253720at2"/>
<accession>A0A3S4RX07</accession>
<dbReference type="InterPro" id="IPR036890">
    <property type="entry name" value="HATPase_C_sf"/>
</dbReference>
<feature type="region of interest" description="Disordered" evidence="9">
    <location>
        <begin position="425"/>
        <end position="484"/>
    </location>
</feature>
<evidence type="ECO:0000256" key="4">
    <source>
        <dbReference type="ARBA" id="ARBA00022679"/>
    </source>
</evidence>
<keyword evidence="7" id="KW-0067">ATP-binding</keyword>
<dbReference type="EMBL" id="LR134350">
    <property type="protein sequence ID" value="VEG28606.1"/>
    <property type="molecule type" value="Genomic_DNA"/>
</dbReference>
<feature type="transmembrane region" description="Helical" evidence="10">
    <location>
        <begin position="150"/>
        <end position="170"/>
    </location>
</feature>
<keyword evidence="4" id="KW-0808">Transferase</keyword>
<dbReference type="Gene3D" id="1.20.5.1930">
    <property type="match status" value="1"/>
</dbReference>
<dbReference type="PANTHER" id="PTHR24421:SF10">
    <property type="entry name" value="NITRATE_NITRITE SENSOR PROTEIN NARQ"/>
    <property type="match status" value="1"/>
</dbReference>
<dbReference type="GO" id="GO:0016020">
    <property type="term" value="C:membrane"/>
    <property type="evidence" value="ECO:0007669"/>
    <property type="project" value="InterPro"/>
</dbReference>
<dbReference type="PANTHER" id="PTHR24421">
    <property type="entry name" value="NITRATE/NITRITE SENSOR PROTEIN NARX-RELATED"/>
    <property type="match status" value="1"/>
</dbReference>
<dbReference type="Proteomes" id="UP000266895">
    <property type="component" value="Chromosome"/>
</dbReference>
<evidence type="ECO:0000256" key="8">
    <source>
        <dbReference type="ARBA" id="ARBA00023012"/>
    </source>
</evidence>
<feature type="compositionally biased region" description="Polar residues" evidence="9">
    <location>
        <begin position="1"/>
        <end position="16"/>
    </location>
</feature>
<keyword evidence="5" id="KW-0547">Nucleotide-binding</keyword>
<feature type="transmembrane region" description="Helical" evidence="10">
    <location>
        <begin position="87"/>
        <end position="106"/>
    </location>
</feature>
<dbReference type="Gene3D" id="3.30.565.10">
    <property type="entry name" value="Histidine kinase-like ATPase, C-terminal domain"/>
    <property type="match status" value="1"/>
</dbReference>
<evidence type="ECO:0000256" key="2">
    <source>
        <dbReference type="ARBA" id="ARBA00012438"/>
    </source>
</evidence>
<feature type="transmembrane region" description="Helical" evidence="10">
    <location>
        <begin position="176"/>
        <end position="197"/>
    </location>
</feature>
<dbReference type="EC" id="2.7.13.3" evidence="2"/>
<dbReference type="GO" id="GO:0005524">
    <property type="term" value="F:ATP binding"/>
    <property type="evidence" value="ECO:0007669"/>
    <property type="project" value="UniProtKB-KW"/>
</dbReference>
<evidence type="ECO:0000256" key="6">
    <source>
        <dbReference type="ARBA" id="ARBA00022777"/>
    </source>
</evidence>
<feature type="compositionally biased region" description="Basic and acidic residues" evidence="9">
    <location>
        <begin position="462"/>
        <end position="473"/>
    </location>
</feature>
<evidence type="ECO:0000256" key="5">
    <source>
        <dbReference type="ARBA" id="ARBA00022741"/>
    </source>
</evidence>
<evidence type="ECO:0000256" key="9">
    <source>
        <dbReference type="SAM" id="MobiDB-lite"/>
    </source>
</evidence>
<evidence type="ECO:0000313" key="12">
    <source>
        <dbReference type="EMBL" id="VEG28606.1"/>
    </source>
</evidence>
<keyword evidence="6 12" id="KW-0418">Kinase</keyword>
<dbReference type="InterPro" id="IPR011712">
    <property type="entry name" value="Sig_transdc_His_kin_sub3_dim/P"/>
</dbReference>
<name>A0A3S4RX07_9ACTO</name>
<evidence type="ECO:0000256" key="3">
    <source>
        <dbReference type="ARBA" id="ARBA00022553"/>
    </source>
</evidence>
<keyword evidence="13" id="KW-1185">Reference proteome</keyword>
<feature type="domain" description="Signal transduction histidine kinase subgroup 3 dimerisation and phosphoacceptor" evidence="11">
    <location>
        <begin position="216"/>
        <end position="276"/>
    </location>
</feature>
<comment type="catalytic activity">
    <reaction evidence="1">
        <text>ATP + protein L-histidine = ADP + protein N-phospho-L-histidine.</text>
        <dbReference type="EC" id="2.7.13.3"/>
    </reaction>
</comment>
<evidence type="ECO:0000256" key="10">
    <source>
        <dbReference type="SAM" id="Phobius"/>
    </source>
</evidence>
<feature type="compositionally biased region" description="Basic residues" evidence="9">
    <location>
        <begin position="440"/>
        <end position="452"/>
    </location>
</feature>
<reference evidence="12 13" key="1">
    <citation type="submission" date="2018-12" db="EMBL/GenBank/DDBJ databases">
        <authorList>
            <consortium name="Pathogen Informatics"/>
        </authorList>
    </citation>
    <scope>NUCLEOTIDE SEQUENCE [LARGE SCALE GENOMIC DNA]</scope>
    <source>
        <strain evidence="12 13">NCTC11636</strain>
    </source>
</reference>
<feature type="transmembrane region" description="Helical" evidence="10">
    <location>
        <begin position="112"/>
        <end position="138"/>
    </location>
</feature>
<keyword evidence="10" id="KW-1133">Transmembrane helix</keyword>
<keyword evidence="8" id="KW-0902">Two-component regulatory system</keyword>
<evidence type="ECO:0000256" key="7">
    <source>
        <dbReference type="ARBA" id="ARBA00022840"/>
    </source>
</evidence>
<dbReference type="AlphaFoldDB" id="A0A3S4RX07"/>
<evidence type="ECO:0000259" key="11">
    <source>
        <dbReference type="Pfam" id="PF07730"/>
    </source>
</evidence>
<dbReference type="KEGG" id="ahw:NCTC11636_01626"/>
<sequence length="484" mass="51564">MNTSVLSPASSSEHSPTPSPGPSAVRADRSPGAPSHRWAHRTVTGQQPELRSWPTHVPRWLHGVYLVIGVVLIVLCPWGAVGEPGGLLFLLASLALSVSVPATSWSPVPGSLMALVAFAVLAAAPQEATIVSTAVLLNAATLHARGVPHAFAWAFTLSQLLVFTVANRGASVVQDALLPWGLLTAVAVLAGTAVRIVRGNADHTRRRAARALTAQRQLMARELHDTSVHDITTMIMRAERARTHTTDPETLADLELIASVGHQAVGELRGLLHMMRLSDGASAWSTALPAVLVPFDELIGRAETELGQAGISLTTHVEADLEELPRQTRINLARILGELFANMGKYAVRGSSATVFIDLVPGHLRCVAINRVDPRALGGRHMRGSTSSQLGLVGIAERASALGGRSSFSEKDGVWMAQVTLPTPSCRAAQATGRDPHPGRPARPHRRRHRPRPTSCSPTDNNTDRNDNDRVEPVDVVDSSTSPA</sequence>
<feature type="region of interest" description="Disordered" evidence="9">
    <location>
        <begin position="1"/>
        <end position="48"/>
    </location>
</feature>
<evidence type="ECO:0000256" key="1">
    <source>
        <dbReference type="ARBA" id="ARBA00000085"/>
    </source>
</evidence>
<dbReference type="GO" id="GO:0046983">
    <property type="term" value="F:protein dimerization activity"/>
    <property type="evidence" value="ECO:0007669"/>
    <property type="project" value="InterPro"/>
</dbReference>
<organism evidence="12 13">
    <name type="scientific">Actinomyces howellii</name>
    <dbReference type="NCBI Taxonomy" id="52771"/>
    <lineage>
        <taxon>Bacteria</taxon>
        <taxon>Bacillati</taxon>
        <taxon>Actinomycetota</taxon>
        <taxon>Actinomycetes</taxon>
        <taxon>Actinomycetales</taxon>
        <taxon>Actinomycetaceae</taxon>
        <taxon>Actinomyces</taxon>
    </lineage>
</organism>
<dbReference type="Pfam" id="PF07730">
    <property type="entry name" value="HisKA_3"/>
    <property type="match status" value="1"/>
</dbReference>
<keyword evidence="10" id="KW-0812">Transmembrane</keyword>
<dbReference type="InterPro" id="IPR050482">
    <property type="entry name" value="Sensor_HK_TwoCompSys"/>
</dbReference>
<gene>
    <name evidence="12" type="ORF">NCTC11636_01626</name>
</gene>
<proteinExistence type="predicted"/>